<comment type="caution">
    <text evidence="2">The sequence shown here is derived from an EMBL/GenBank/DDBJ whole genome shotgun (WGS) entry which is preliminary data.</text>
</comment>
<dbReference type="AlphaFoldDB" id="A0AAU9LVN6"/>
<dbReference type="InterPro" id="IPR026960">
    <property type="entry name" value="RVT-Znf"/>
</dbReference>
<dbReference type="Gene3D" id="3.60.10.10">
    <property type="entry name" value="Endonuclease/exonuclease/phosphatase"/>
    <property type="match status" value="1"/>
</dbReference>
<evidence type="ECO:0000313" key="2">
    <source>
        <dbReference type="EMBL" id="CAH1417647.1"/>
    </source>
</evidence>
<gene>
    <name evidence="2" type="ORF">LVIROSA_LOCUS5310</name>
</gene>
<sequence>MEATGRYGGLLTMWDSQQFTATESIRSRFFLIVFGRWGDGGDELAIMNVYAPLAPALKKKLWDDLSMLKTNRNARWIIMGDFNVKSLKGVWSNIAKALGAMEKMGLAATDVIRMTNDRWGSDFVEGEDLSVALLRIRLDRASHQIFDGEFSWSKVVPTKVSCFVWRAKQNRIPSLVALNKRGVTFKSVTCGECQNKEETADHLLITCPLVKEVWMAVTQWCGVSNSISDCTTVSEALVGDNIGDMNLAHLLLPLPPSPSNPQQQQLQHQQHNQIMLPVRQQPVLPAVHPNTQLPLLPALVHFLSSRLPSSRSFLHTKRYAMIHCLFDGIRRNSERLLGIITLPGKLRMLPPDDTCSHSS</sequence>
<organism evidence="2 3">
    <name type="scientific">Lactuca virosa</name>
    <dbReference type="NCBI Taxonomy" id="75947"/>
    <lineage>
        <taxon>Eukaryota</taxon>
        <taxon>Viridiplantae</taxon>
        <taxon>Streptophyta</taxon>
        <taxon>Embryophyta</taxon>
        <taxon>Tracheophyta</taxon>
        <taxon>Spermatophyta</taxon>
        <taxon>Magnoliopsida</taxon>
        <taxon>eudicotyledons</taxon>
        <taxon>Gunneridae</taxon>
        <taxon>Pentapetalae</taxon>
        <taxon>asterids</taxon>
        <taxon>campanulids</taxon>
        <taxon>Asterales</taxon>
        <taxon>Asteraceae</taxon>
        <taxon>Cichorioideae</taxon>
        <taxon>Cichorieae</taxon>
        <taxon>Lactucinae</taxon>
        <taxon>Lactuca</taxon>
    </lineage>
</organism>
<name>A0AAU9LVN6_9ASTR</name>
<dbReference type="SUPFAM" id="SSF56219">
    <property type="entry name" value="DNase I-like"/>
    <property type="match status" value="1"/>
</dbReference>
<dbReference type="Proteomes" id="UP001157418">
    <property type="component" value="Unassembled WGS sequence"/>
</dbReference>
<protein>
    <recommendedName>
        <fullName evidence="1">Reverse transcriptase zinc-binding domain-containing protein</fullName>
    </recommendedName>
</protein>
<reference evidence="2 3" key="1">
    <citation type="submission" date="2022-01" db="EMBL/GenBank/DDBJ databases">
        <authorList>
            <person name="Xiong W."/>
            <person name="Schranz E."/>
        </authorList>
    </citation>
    <scope>NUCLEOTIDE SEQUENCE [LARGE SCALE GENOMIC DNA]</scope>
</reference>
<dbReference type="InterPro" id="IPR036691">
    <property type="entry name" value="Endo/exonu/phosph_ase_sf"/>
</dbReference>
<keyword evidence="3" id="KW-1185">Reference proteome</keyword>
<feature type="domain" description="Reverse transcriptase zinc-binding" evidence="1">
    <location>
        <begin position="143"/>
        <end position="214"/>
    </location>
</feature>
<dbReference type="EMBL" id="CAKMRJ010000113">
    <property type="protein sequence ID" value="CAH1417647.1"/>
    <property type="molecule type" value="Genomic_DNA"/>
</dbReference>
<evidence type="ECO:0000259" key="1">
    <source>
        <dbReference type="Pfam" id="PF13966"/>
    </source>
</evidence>
<accession>A0AAU9LVN6</accession>
<evidence type="ECO:0000313" key="3">
    <source>
        <dbReference type="Proteomes" id="UP001157418"/>
    </source>
</evidence>
<proteinExistence type="predicted"/>
<dbReference type="Pfam" id="PF13966">
    <property type="entry name" value="zf-RVT"/>
    <property type="match status" value="1"/>
</dbReference>